<evidence type="ECO:0000256" key="2">
    <source>
        <dbReference type="ARBA" id="ARBA00006671"/>
    </source>
</evidence>
<protein>
    <recommendedName>
        <fullName evidence="6">Fimbrial-type adhesion domain-containing protein</fullName>
    </recommendedName>
</protein>
<comment type="similarity">
    <text evidence="2">Belongs to the fimbrial protein family.</text>
</comment>
<comment type="subcellular location">
    <subcellularLocation>
        <location evidence="1">Fimbrium</location>
    </subcellularLocation>
</comment>
<dbReference type="InterPro" id="IPR036937">
    <property type="entry name" value="Adhesion_dom_fimbrial_sf"/>
</dbReference>
<dbReference type="Gene3D" id="2.60.40.1090">
    <property type="entry name" value="Fimbrial-type adhesion domain"/>
    <property type="match status" value="1"/>
</dbReference>
<feature type="chain" id="PRO_5020545885" description="Fimbrial-type adhesion domain-containing protein" evidence="5">
    <location>
        <begin position="25"/>
        <end position="183"/>
    </location>
</feature>
<feature type="signal peptide" evidence="5">
    <location>
        <begin position="1"/>
        <end position="24"/>
    </location>
</feature>
<evidence type="ECO:0000256" key="3">
    <source>
        <dbReference type="ARBA" id="ARBA00022729"/>
    </source>
</evidence>
<keyword evidence="4" id="KW-0281">Fimbrium</keyword>
<reference evidence="7 8" key="1">
    <citation type="submission" date="2019-02" db="EMBL/GenBank/DDBJ databases">
        <title>Comparative genomic analysis of the Hafnia genus genomes.</title>
        <authorList>
            <person name="Zhiqiu Y."/>
            <person name="Chao Y."/>
            <person name="Yuhui D."/>
            <person name="Di H."/>
            <person name="Bin L."/>
        </authorList>
    </citation>
    <scope>NUCLEOTIDE SEQUENCE [LARGE SCALE GENOMIC DNA]</scope>
    <source>
        <strain evidence="7 8">PCM_1194</strain>
    </source>
</reference>
<dbReference type="InterPro" id="IPR000259">
    <property type="entry name" value="Adhesion_dom_fimbrial"/>
</dbReference>
<sequence>MKKSYIASSLTAIALLLSVSSAFAETTPVSVAGGTINFKGKVVNAACAVDGSGDQDVSLGQVKQTDLAATGDTSAPVEFSIKLVDCDSSVMKSASFGFSGVTDSADPTALANITGPGAATYVGVILKDATGATVPLDGTFDAGSKITLQDGENSAAFTAAMIASGKATPGDVTATVNFNIQYE</sequence>
<dbReference type="GO" id="GO:0009289">
    <property type="term" value="C:pilus"/>
    <property type="evidence" value="ECO:0007669"/>
    <property type="project" value="UniProtKB-SubCell"/>
</dbReference>
<evidence type="ECO:0000259" key="6">
    <source>
        <dbReference type="Pfam" id="PF00419"/>
    </source>
</evidence>
<dbReference type="InterPro" id="IPR008966">
    <property type="entry name" value="Adhesion_dom_sf"/>
</dbReference>
<dbReference type="SUPFAM" id="SSF49401">
    <property type="entry name" value="Bacterial adhesins"/>
    <property type="match status" value="1"/>
</dbReference>
<dbReference type="PANTHER" id="PTHR33420:SF12">
    <property type="entry name" value="FIMBRIN-LIKE PROTEIN FIMI-RELATED"/>
    <property type="match status" value="1"/>
</dbReference>
<evidence type="ECO:0000313" key="8">
    <source>
        <dbReference type="Proteomes" id="UP000293380"/>
    </source>
</evidence>
<evidence type="ECO:0000256" key="4">
    <source>
        <dbReference type="ARBA" id="ARBA00023263"/>
    </source>
</evidence>
<accession>A0A4Q9EDM9</accession>
<dbReference type="Proteomes" id="UP000293380">
    <property type="component" value="Unassembled WGS sequence"/>
</dbReference>
<dbReference type="RefSeq" id="WP_130960643.1">
    <property type="nucleotide sequence ID" value="NZ_SITD01000069.1"/>
</dbReference>
<evidence type="ECO:0000313" key="7">
    <source>
        <dbReference type="EMBL" id="TBM21018.1"/>
    </source>
</evidence>
<dbReference type="Pfam" id="PF00419">
    <property type="entry name" value="Fimbrial"/>
    <property type="match status" value="1"/>
</dbReference>
<dbReference type="InterPro" id="IPR050263">
    <property type="entry name" value="Bact_Fimbrial_Adh_Pro"/>
</dbReference>
<evidence type="ECO:0000256" key="5">
    <source>
        <dbReference type="SAM" id="SignalP"/>
    </source>
</evidence>
<comment type="caution">
    <text evidence="7">The sequence shown here is derived from an EMBL/GenBank/DDBJ whole genome shotgun (WGS) entry which is preliminary data.</text>
</comment>
<feature type="domain" description="Fimbrial-type adhesion" evidence="6">
    <location>
        <begin position="36"/>
        <end position="182"/>
    </location>
</feature>
<proteinExistence type="inferred from homology"/>
<dbReference type="PANTHER" id="PTHR33420">
    <property type="entry name" value="FIMBRIAL SUBUNIT ELFA-RELATED"/>
    <property type="match status" value="1"/>
</dbReference>
<dbReference type="GO" id="GO:0043709">
    <property type="term" value="P:cell adhesion involved in single-species biofilm formation"/>
    <property type="evidence" value="ECO:0007669"/>
    <property type="project" value="TreeGrafter"/>
</dbReference>
<dbReference type="EMBL" id="SITD01000069">
    <property type="protein sequence ID" value="TBM21018.1"/>
    <property type="molecule type" value="Genomic_DNA"/>
</dbReference>
<gene>
    <name evidence="7" type="ORF">EYY89_21775</name>
</gene>
<dbReference type="AlphaFoldDB" id="A0A4Q9EDM9"/>
<keyword evidence="3 5" id="KW-0732">Signal</keyword>
<organism evidence="7 8">
    <name type="scientific">Hafnia paralvei</name>
    <dbReference type="NCBI Taxonomy" id="546367"/>
    <lineage>
        <taxon>Bacteria</taxon>
        <taxon>Pseudomonadati</taxon>
        <taxon>Pseudomonadota</taxon>
        <taxon>Gammaproteobacteria</taxon>
        <taxon>Enterobacterales</taxon>
        <taxon>Hafniaceae</taxon>
        <taxon>Hafnia</taxon>
    </lineage>
</organism>
<evidence type="ECO:0000256" key="1">
    <source>
        <dbReference type="ARBA" id="ARBA00004561"/>
    </source>
</evidence>
<name>A0A4Q9EDM9_9GAMM</name>